<protein>
    <submittedName>
        <fullName evidence="2">Uncharacterized protein</fullName>
    </submittedName>
</protein>
<dbReference type="AlphaFoldDB" id="A0ABD2PWR0"/>
<dbReference type="Proteomes" id="UP001626550">
    <property type="component" value="Unassembled WGS sequence"/>
</dbReference>
<name>A0ABD2PWR0_9PLAT</name>
<accession>A0ABD2PWR0</accession>
<evidence type="ECO:0000313" key="2">
    <source>
        <dbReference type="EMBL" id="KAL3311347.1"/>
    </source>
</evidence>
<feature type="transmembrane region" description="Helical" evidence="1">
    <location>
        <begin position="42"/>
        <end position="67"/>
    </location>
</feature>
<keyword evidence="3" id="KW-1185">Reference proteome</keyword>
<feature type="transmembrane region" description="Helical" evidence="1">
    <location>
        <begin position="12"/>
        <end position="36"/>
    </location>
</feature>
<organism evidence="2 3">
    <name type="scientific">Cichlidogyrus casuarinus</name>
    <dbReference type="NCBI Taxonomy" id="1844966"/>
    <lineage>
        <taxon>Eukaryota</taxon>
        <taxon>Metazoa</taxon>
        <taxon>Spiralia</taxon>
        <taxon>Lophotrochozoa</taxon>
        <taxon>Platyhelminthes</taxon>
        <taxon>Monogenea</taxon>
        <taxon>Monopisthocotylea</taxon>
        <taxon>Dactylogyridea</taxon>
        <taxon>Ancyrocephalidae</taxon>
        <taxon>Cichlidogyrus</taxon>
    </lineage>
</organism>
<evidence type="ECO:0000313" key="3">
    <source>
        <dbReference type="Proteomes" id="UP001626550"/>
    </source>
</evidence>
<dbReference type="EMBL" id="JBJKFK010002283">
    <property type="protein sequence ID" value="KAL3311347.1"/>
    <property type="molecule type" value="Genomic_DNA"/>
</dbReference>
<sequence>MCNLDIYERTRIYKPMLIIGALLTLTSTLMISLGIGRARPDVWIAGILVAIAGGPLFLFSTMIFCMLNRPSDFEDYEQGFDISRLNYPYSKGPASFNAGPYGYMNQSQLLSNPPMQDPFLHKQNFNASQSRIGTNKPSSTIYANAHLNDRIIEEPHDDKFDHAI</sequence>
<comment type="caution">
    <text evidence="2">The sequence shown here is derived from an EMBL/GenBank/DDBJ whole genome shotgun (WGS) entry which is preliminary data.</text>
</comment>
<gene>
    <name evidence="2" type="ORF">Ciccas_010074</name>
</gene>
<keyword evidence="1" id="KW-0472">Membrane</keyword>
<keyword evidence="1" id="KW-0812">Transmembrane</keyword>
<reference evidence="2 3" key="1">
    <citation type="submission" date="2024-11" db="EMBL/GenBank/DDBJ databases">
        <title>Adaptive evolution of stress response genes in parasites aligns with host niche diversity.</title>
        <authorList>
            <person name="Hahn C."/>
            <person name="Resl P."/>
        </authorList>
    </citation>
    <scope>NUCLEOTIDE SEQUENCE [LARGE SCALE GENOMIC DNA]</scope>
    <source>
        <strain evidence="2">EGGRZ-B1_66</strain>
        <tissue evidence="2">Body</tissue>
    </source>
</reference>
<keyword evidence="1" id="KW-1133">Transmembrane helix</keyword>
<evidence type="ECO:0000256" key="1">
    <source>
        <dbReference type="SAM" id="Phobius"/>
    </source>
</evidence>
<proteinExistence type="predicted"/>